<comment type="caution">
    <text evidence="2">The sequence shown here is derived from an EMBL/GenBank/DDBJ whole genome shotgun (WGS) entry which is preliminary data.</text>
</comment>
<evidence type="ECO:0000313" key="3">
    <source>
        <dbReference type="Proteomes" id="UP000642070"/>
    </source>
</evidence>
<gene>
    <name evidence="2" type="ORF">GCM10007977_010070</name>
</gene>
<keyword evidence="3" id="KW-1185">Reference proteome</keyword>
<protein>
    <submittedName>
        <fullName evidence="2">Uncharacterized protein</fullName>
    </submittedName>
</protein>
<reference evidence="2" key="1">
    <citation type="journal article" date="2014" name="Int. J. Syst. Evol. Microbiol.">
        <title>Complete genome sequence of Corynebacterium casei LMG S-19264T (=DSM 44701T), isolated from a smear-ripened cheese.</title>
        <authorList>
            <consortium name="US DOE Joint Genome Institute (JGI-PGF)"/>
            <person name="Walter F."/>
            <person name="Albersmeier A."/>
            <person name="Kalinowski J."/>
            <person name="Ruckert C."/>
        </authorList>
    </citation>
    <scope>NUCLEOTIDE SEQUENCE</scope>
    <source>
        <strain evidence="2">JCM 19831</strain>
    </source>
</reference>
<name>A0A917T575_9ACTN</name>
<keyword evidence="1" id="KW-0812">Transmembrane</keyword>
<dbReference type="RefSeq" id="WP_190248503.1">
    <property type="nucleotide sequence ID" value="NZ_BMPI01000004.1"/>
</dbReference>
<feature type="transmembrane region" description="Helical" evidence="1">
    <location>
        <begin position="87"/>
        <end position="106"/>
    </location>
</feature>
<dbReference type="EMBL" id="BMPI01000004">
    <property type="protein sequence ID" value="GGM10942.1"/>
    <property type="molecule type" value="Genomic_DNA"/>
</dbReference>
<evidence type="ECO:0000256" key="1">
    <source>
        <dbReference type="SAM" id="Phobius"/>
    </source>
</evidence>
<dbReference type="Proteomes" id="UP000642070">
    <property type="component" value="Unassembled WGS sequence"/>
</dbReference>
<reference evidence="2" key="2">
    <citation type="submission" date="2020-09" db="EMBL/GenBank/DDBJ databases">
        <authorList>
            <person name="Sun Q."/>
            <person name="Ohkuma M."/>
        </authorList>
    </citation>
    <scope>NUCLEOTIDE SEQUENCE</scope>
    <source>
        <strain evidence="2">JCM 19831</strain>
    </source>
</reference>
<feature type="transmembrane region" description="Helical" evidence="1">
    <location>
        <begin position="54"/>
        <end position="75"/>
    </location>
</feature>
<sequence>MEPPAPRVRVVLGDVARTRIKPARTRAELEEQSPVGEALARGLVRAQFAVAMRLAAVVAVGLGGLPLLFAAAPAVAKARLFGVSLPWLLLGVLAYPFLYLVGSAYVHLAERNEQEFAALVEDRGGQPPQ</sequence>
<evidence type="ECO:0000313" key="2">
    <source>
        <dbReference type="EMBL" id="GGM10942.1"/>
    </source>
</evidence>
<proteinExistence type="predicted"/>
<organism evidence="2 3">
    <name type="scientific">Dactylosporangium sucinum</name>
    <dbReference type="NCBI Taxonomy" id="1424081"/>
    <lineage>
        <taxon>Bacteria</taxon>
        <taxon>Bacillati</taxon>
        <taxon>Actinomycetota</taxon>
        <taxon>Actinomycetes</taxon>
        <taxon>Micromonosporales</taxon>
        <taxon>Micromonosporaceae</taxon>
        <taxon>Dactylosporangium</taxon>
    </lineage>
</organism>
<keyword evidence="1" id="KW-0472">Membrane</keyword>
<dbReference type="AlphaFoldDB" id="A0A917T575"/>
<keyword evidence="1" id="KW-1133">Transmembrane helix</keyword>
<accession>A0A917T575</accession>